<evidence type="ECO:0000313" key="1">
    <source>
        <dbReference type="EMBL" id="KAJ1943485.1"/>
    </source>
</evidence>
<dbReference type="EMBL" id="JANBPW010001696">
    <property type="protein sequence ID" value="KAJ1943485.1"/>
    <property type="molecule type" value="Genomic_DNA"/>
</dbReference>
<accession>A0ACC1J9T7</accession>
<protein>
    <submittedName>
        <fullName evidence="1">Uncharacterized protein</fullName>
    </submittedName>
</protein>
<gene>
    <name evidence="1" type="ORF">FBU59_002898</name>
</gene>
<organism evidence="1 2">
    <name type="scientific">Linderina macrospora</name>
    <dbReference type="NCBI Taxonomy" id="4868"/>
    <lineage>
        <taxon>Eukaryota</taxon>
        <taxon>Fungi</taxon>
        <taxon>Fungi incertae sedis</taxon>
        <taxon>Zoopagomycota</taxon>
        <taxon>Kickxellomycotina</taxon>
        <taxon>Kickxellomycetes</taxon>
        <taxon>Kickxellales</taxon>
        <taxon>Kickxellaceae</taxon>
        <taxon>Linderina</taxon>
    </lineage>
</organism>
<proteinExistence type="predicted"/>
<feature type="non-terminal residue" evidence="1">
    <location>
        <position position="233"/>
    </location>
</feature>
<evidence type="ECO:0000313" key="2">
    <source>
        <dbReference type="Proteomes" id="UP001150603"/>
    </source>
</evidence>
<dbReference type="Proteomes" id="UP001150603">
    <property type="component" value="Unassembled WGS sequence"/>
</dbReference>
<keyword evidence="2" id="KW-1185">Reference proteome</keyword>
<reference evidence="1" key="1">
    <citation type="submission" date="2022-07" db="EMBL/GenBank/DDBJ databases">
        <title>Phylogenomic reconstructions and comparative analyses of Kickxellomycotina fungi.</title>
        <authorList>
            <person name="Reynolds N.K."/>
            <person name="Stajich J.E."/>
            <person name="Barry K."/>
            <person name="Grigoriev I.V."/>
            <person name="Crous P."/>
            <person name="Smith M.E."/>
        </authorList>
    </citation>
    <scope>NUCLEOTIDE SEQUENCE</scope>
    <source>
        <strain evidence="1">NRRL 5244</strain>
    </source>
</reference>
<sequence length="233" mass="26060">MPSPKTTKIAVAGVTGTLGTFFVKELQKYSSEFSVTVLTRKESEESTRAKFASYPQFSIRGVDYKDEGNLVDALADHTVVLSLVGHGGVNDQLQLISAAEKAKVEYFLPSEFGADFDKPGNEQVVALYAPKRAIRRALEESTLKYTFIVTGCFADWFLMPFYKWDLVNRTVEIPGDGTTKSSFTSRLDIARYTVAVLRRLGKFDNQIVRIASHTLSFNDWVELVEKVSGQKYT</sequence>
<name>A0ACC1J9T7_9FUNG</name>
<comment type="caution">
    <text evidence="1">The sequence shown here is derived from an EMBL/GenBank/DDBJ whole genome shotgun (WGS) entry which is preliminary data.</text>
</comment>